<feature type="compositionally biased region" description="Acidic residues" evidence="1">
    <location>
        <begin position="64"/>
        <end position="75"/>
    </location>
</feature>
<comment type="caution">
    <text evidence="2">The sequence shown here is derived from an EMBL/GenBank/DDBJ whole genome shotgun (WGS) entry which is preliminary data.</text>
</comment>
<evidence type="ECO:0000256" key="1">
    <source>
        <dbReference type="SAM" id="MobiDB-lite"/>
    </source>
</evidence>
<dbReference type="AlphaFoldDB" id="A0A369BG00"/>
<sequence>MKIKILIVLALICAVFASLTMGTLSSYISVSTFGADIYPDRDKIIRQYQMDEEQQENASPGMDSEIENIPDEPDLTELFIEDNHGSNVDLKEDAGMEDEAGSASQGQE</sequence>
<dbReference type="EMBL" id="QPJT01000002">
    <property type="protein sequence ID" value="RCX20185.1"/>
    <property type="molecule type" value="Genomic_DNA"/>
</dbReference>
<dbReference type="Proteomes" id="UP000253034">
    <property type="component" value="Unassembled WGS sequence"/>
</dbReference>
<keyword evidence="3" id="KW-1185">Reference proteome</keyword>
<accession>A0A369BG00</accession>
<dbReference type="RefSeq" id="WP_114296295.1">
    <property type="nucleotide sequence ID" value="NZ_QPJT01000002.1"/>
</dbReference>
<gene>
    <name evidence="2" type="ORF">DFR58_102258</name>
</gene>
<evidence type="ECO:0000313" key="2">
    <source>
        <dbReference type="EMBL" id="RCX20185.1"/>
    </source>
</evidence>
<proteinExistence type="predicted"/>
<name>A0A369BG00_9FIRM</name>
<feature type="compositionally biased region" description="Basic and acidic residues" evidence="1">
    <location>
        <begin position="81"/>
        <end position="94"/>
    </location>
</feature>
<feature type="region of interest" description="Disordered" evidence="1">
    <location>
        <begin position="51"/>
        <end position="108"/>
    </location>
</feature>
<reference evidence="2 3" key="1">
    <citation type="submission" date="2018-07" db="EMBL/GenBank/DDBJ databases">
        <title>Genomic Encyclopedia of Type Strains, Phase IV (KMG-IV): sequencing the most valuable type-strain genomes for metagenomic binning, comparative biology and taxonomic classification.</title>
        <authorList>
            <person name="Goeker M."/>
        </authorList>
    </citation>
    <scope>NUCLEOTIDE SEQUENCE [LARGE SCALE GENOMIC DNA]</scope>
    <source>
        <strain evidence="2 3">DSM 27016</strain>
    </source>
</reference>
<protein>
    <submittedName>
        <fullName evidence="2">Uncharacterized protein</fullName>
    </submittedName>
</protein>
<organism evidence="2 3">
    <name type="scientific">Anaerobacterium chartisolvens</name>
    <dbReference type="NCBI Taxonomy" id="1297424"/>
    <lineage>
        <taxon>Bacteria</taxon>
        <taxon>Bacillati</taxon>
        <taxon>Bacillota</taxon>
        <taxon>Clostridia</taxon>
        <taxon>Eubacteriales</taxon>
        <taxon>Oscillospiraceae</taxon>
        <taxon>Anaerobacterium</taxon>
    </lineage>
</organism>
<evidence type="ECO:0000313" key="3">
    <source>
        <dbReference type="Proteomes" id="UP000253034"/>
    </source>
</evidence>